<dbReference type="PANTHER" id="PTHR31465:SF1">
    <property type="entry name" value="PROTEIN RTA1-RELATED"/>
    <property type="match status" value="1"/>
</dbReference>
<evidence type="ECO:0000256" key="4">
    <source>
        <dbReference type="ARBA" id="ARBA00023136"/>
    </source>
</evidence>
<evidence type="ECO:0000256" key="3">
    <source>
        <dbReference type="ARBA" id="ARBA00022989"/>
    </source>
</evidence>
<organism evidence="6 7">
    <name type="scientific">Aspergillus uvarum CBS 121591</name>
    <dbReference type="NCBI Taxonomy" id="1448315"/>
    <lineage>
        <taxon>Eukaryota</taxon>
        <taxon>Fungi</taxon>
        <taxon>Dikarya</taxon>
        <taxon>Ascomycota</taxon>
        <taxon>Pezizomycotina</taxon>
        <taxon>Eurotiomycetes</taxon>
        <taxon>Eurotiomycetidae</taxon>
        <taxon>Eurotiales</taxon>
        <taxon>Aspergillaceae</taxon>
        <taxon>Aspergillus</taxon>
        <taxon>Aspergillus subgen. Circumdati</taxon>
    </lineage>
</organism>
<keyword evidence="3 5" id="KW-1133">Transmembrane helix</keyword>
<feature type="transmembrane region" description="Helical" evidence="5">
    <location>
        <begin position="53"/>
        <end position="72"/>
    </location>
</feature>
<dbReference type="OrthoDB" id="3358017at2759"/>
<proteinExistence type="predicted"/>
<evidence type="ECO:0000313" key="6">
    <source>
        <dbReference type="EMBL" id="PYH78083.1"/>
    </source>
</evidence>
<keyword evidence="7" id="KW-1185">Reference proteome</keyword>
<evidence type="ECO:0000313" key="7">
    <source>
        <dbReference type="Proteomes" id="UP000248340"/>
    </source>
</evidence>
<dbReference type="GO" id="GO:0016020">
    <property type="term" value="C:membrane"/>
    <property type="evidence" value="ECO:0007669"/>
    <property type="project" value="UniProtKB-SubCell"/>
</dbReference>
<keyword evidence="4 5" id="KW-0472">Membrane</keyword>
<keyword evidence="2 5" id="KW-0812">Transmembrane</keyword>
<dbReference type="STRING" id="1448315.A0A319CHG7"/>
<accession>A0A319CHG7</accession>
<evidence type="ECO:0000256" key="5">
    <source>
        <dbReference type="SAM" id="Phobius"/>
    </source>
</evidence>
<reference evidence="6 7" key="1">
    <citation type="submission" date="2016-12" db="EMBL/GenBank/DDBJ databases">
        <title>The genomes of Aspergillus section Nigri reveals drivers in fungal speciation.</title>
        <authorList>
            <consortium name="DOE Joint Genome Institute"/>
            <person name="Vesth T.C."/>
            <person name="Nybo J."/>
            <person name="Theobald S."/>
            <person name="Brandl J."/>
            <person name="Frisvad J.C."/>
            <person name="Nielsen K.F."/>
            <person name="Lyhne E.K."/>
            <person name="Kogle M.E."/>
            <person name="Kuo A."/>
            <person name="Riley R."/>
            <person name="Clum A."/>
            <person name="Nolan M."/>
            <person name="Lipzen A."/>
            <person name="Salamov A."/>
            <person name="Henrissat B."/>
            <person name="Wiebenga A."/>
            <person name="De Vries R.P."/>
            <person name="Grigoriev I.V."/>
            <person name="Mortensen U.H."/>
            <person name="Andersen M.R."/>
            <person name="Baker S.E."/>
        </authorList>
    </citation>
    <scope>NUCLEOTIDE SEQUENCE [LARGE SCALE GENOMIC DNA]</scope>
    <source>
        <strain evidence="6 7">CBS 121591</strain>
    </source>
</reference>
<dbReference type="VEuPathDB" id="FungiDB:BO82DRAFT_422849"/>
<feature type="transmembrane region" description="Helical" evidence="5">
    <location>
        <begin position="27"/>
        <end position="46"/>
    </location>
</feature>
<feature type="transmembrane region" description="Helical" evidence="5">
    <location>
        <begin position="129"/>
        <end position="146"/>
    </location>
</feature>
<feature type="transmembrane region" description="Helical" evidence="5">
    <location>
        <begin position="245"/>
        <end position="265"/>
    </location>
</feature>
<dbReference type="EMBL" id="KZ821733">
    <property type="protein sequence ID" value="PYH78083.1"/>
    <property type="molecule type" value="Genomic_DNA"/>
</dbReference>
<feature type="transmembrane region" description="Helical" evidence="5">
    <location>
        <begin position="210"/>
        <end position="230"/>
    </location>
</feature>
<dbReference type="PANTHER" id="PTHR31465">
    <property type="entry name" value="PROTEIN RTA1-RELATED"/>
    <property type="match status" value="1"/>
</dbReference>
<gene>
    <name evidence="6" type="ORF">BO82DRAFT_422849</name>
</gene>
<dbReference type="Pfam" id="PF04479">
    <property type="entry name" value="RTA1"/>
    <property type="match status" value="1"/>
</dbReference>
<name>A0A319CHG7_9EURO</name>
<dbReference type="Proteomes" id="UP000248340">
    <property type="component" value="Unassembled WGS sequence"/>
</dbReference>
<dbReference type="AlphaFoldDB" id="A0A319CHG7"/>
<feature type="transmembrane region" description="Helical" evidence="5">
    <location>
        <begin position="166"/>
        <end position="189"/>
    </location>
</feature>
<dbReference type="InterPro" id="IPR007568">
    <property type="entry name" value="RTA1"/>
</dbReference>
<comment type="subcellular location">
    <subcellularLocation>
        <location evidence="1">Membrane</location>
        <topology evidence="1">Multi-pass membrane protein</topology>
    </subcellularLocation>
</comment>
<evidence type="ECO:0000256" key="2">
    <source>
        <dbReference type="ARBA" id="ARBA00022692"/>
    </source>
</evidence>
<feature type="transmembrane region" description="Helical" evidence="5">
    <location>
        <begin position="92"/>
        <end position="117"/>
    </location>
</feature>
<sequence length="291" mass="32361">MSSDSSSSNNNTNAAAVFAFYRYDPSMAGAVIFTILFAITTIWHVAQLCRTQTWFFIPFVVGGIFEIVGYIGRGLSSHESPNWTLGPYLLQTLFLLLAPALLAASIYMLLGRIILILGAESHAILRKKWLTKIFVTGDVLSFFLQGAGGGIQASGGLSGMQTGEHIIVAGLFVQIFFFGFFIVTAGAFDRKLKKYPIPRCRDPSIPWRKHLNILYLTSFLIMVRSVFRLIEYLQGNDGYLLHHEVFLYLFDAVLIFSAMAVFNFFHPSEITHLLGGRGDYELQGGGDKYGV</sequence>
<protein>
    <submittedName>
        <fullName evidence="6">RTA1-domain-containing protein</fullName>
    </submittedName>
</protein>
<evidence type="ECO:0000256" key="1">
    <source>
        <dbReference type="ARBA" id="ARBA00004141"/>
    </source>
</evidence>
<dbReference type="RefSeq" id="XP_025488283.1">
    <property type="nucleotide sequence ID" value="XM_025640222.1"/>
</dbReference>
<dbReference type="GeneID" id="37142964"/>